<dbReference type="Proteomes" id="UP000824223">
    <property type="component" value="Unassembled WGS sequence"/>
</dbReference>
<evidence type="ECO:0000313" key="8">
    <source>
        <dbReference type="Proteomes" id="UP000824223"/>
    </source>
</evidence>
<dbReference type="InterPro" id="IPR039425">
    <property type="entry name" value="RNA_pol_sigma-70-like"/>
</dbReference>
<dbReference type="NCBIfam" id="TIGR02937">
    <property type="entry name" value="sigma70-ECF"/>
    <property type="match status" value="1"/>
</dbReference>
<keyword evidence="3" id="KW-0731">Sigma factor</keyword>
<dbReference type="Gene3D" id="1.10.10.10">
    <property type="entry name" value="Winged helix-like DNA-binding domain superfamily/Winged helix DNA-binding domain"/>
    <property type="match status" value="1"/>
</dbReference>
<dbReference type="Gene3D" id="1.10.1740.10">
    <property type="match status" value="1"/>
</dbReference>
<feature type="coiled-coil region" evidence="5">
    <location>
        <begin position="86"/>
        <end position="113"/>
    </location>
</feature>
<evidence type="ECO:0000256" key="5">
    <source>
        <dbReference type="SAM" id="Coils"/>
    </source>
</evidence>
<comment type="similarity">
    <text evidence="1">Belongs to the sigma-70 factor family. ECF subfamily.</text>
</comment>
<sequence>MLTSNREFNEIYEKYKNLVLRAAYISSGNNYDEAQDITQETFLKLYTELDKLKNGNIPAWLYRTARNSAFNFMDKHKYEVLTEGSLIHSKNEEAELSAEAEYLERELNLERRNLHVSILDGLAKKNPRWHEAVMLVYYMEIPQAEVAEMMKIRLGVLHSILHRAKNWIKKTYGVEYEEMNRKE</sequence>
<feature type="domain" description="RNA polymerase sigma-70 region 2" evidence="6">
    <location>
        <begin position="11"/>
        <end position="76"/>
    </location>
</feature>
<reference evidence="7" key="1">
    <citation type="journal article" date="2021" name="PeerJ">
        <title>Extensive microbial diversity within the chicken gut microbiome revealed by metagenomics and culture.</title>
        <authorList>
            <person name="Gilroy R."/>
            <person name="Ravi A."/>
            <person name="Getino M."/>
            <person name="Pursley I."/>
            <person name="Horton D.L."/>
            <person name="Alikhan N.F."/>
            <person name="Baker D."/>
            <person name="Gharbi K."/>
            <person name="Hall N."/>
            <person name="Watson M."/>
            <person name="Adriaenssens E.M."/>
            <person name="Foster-Nyarko E."/>
            <person name="Jarju S."/>
            <person name="Secka A."/>
            <person name="Antonio M."/>
            <person name="Oren A."/>
            <person name="Chaudhuri R.R."/>
            <person name="La Ragione R."/>
            <person name="Hildebrand F."/>
            <person name="Pallen M.J."/>
        </authorList>
    </citation>
    <scope>NUCLEOTIDE SEQUENCE</scope>
    <source>
        <strain evidence="7">ChiSjej2B20-11307</strain>
    </source>
</reference>
<evidence type="ECO:0000256" key="3">
    <source>
        <dbReference type="ARBA" id="ARBA00023082"/>
    </source>
</evidence>
<dbReference type="SUPFAM" id="SSF88946">
    <property type="entry name" value="Sigma2 domain of RNA polymerase sigma factors"/>
    <property type="match status" value="1"/>
</dbReference>
<dbReference type="SUPFAM" id="SSF88659">
    <property type="entry name" value="Sigma3 and sigma4 domains of RNA polymerase sigma factors"/>
    <property type="match status" value="1"/>
</dbReference>
<dbReference type="InterPro" id="IPR014284">
    <property type="entry name" value="RNA_pol_sigma-70_dom"/>
</dbReference>
<dbReference type="InterPro" id="IPR036388">
    <property type="entry name" value="WH-like_DNA-bd_sf"/>
</dbReference>
<dbReference type="GO" id="GO:0006352">
    <property type="term" value="P:DNA-templated transcription initiation"/>
    <property type="evidence" value="ECO:0007669"/>
    <property type="project" value="InterPro"/>
</dbReference>
<evidence type="ECO:0000259" key="6">
    <source>
        <dbReference type="Pfam" id="PF04542"/>
    </source>
</evidence>
<gene>
    <name evidence="7" type="ORF">H9798_07420</name>
</gene>
<evidence type="ECO:0000256" key="4">
    <source>
        <dbReference type="ARBA" id="ARBA00023163"/>
    </source>
</evidence>
<dbReference type="EMBL" id="DXAK01000040">
    <property type="protein sequence ID" value="HJA06951.1"/>
    <property type="molecule type" value="Genomic_DNA"/>
</dbReference>
<accession>A0A9D2HBC4</accession>
<dbReference type="InterPro" id="IPR013325">
    <property type="entry name" value="RNA_pol_sigma_r2"/>
</dbReference>
<dbReference type="PANTHER" id="PTHR43133">
    <property type="entry name" value="RNA POLYMERASE ECF-TYPE SIGMA FACTO"/>
    <property type="match status" value="1"/>
</dbReference>
<dbReference type="PANTHER" id="PTHR43133:SF51">
    <property type="entry name" value="RNA POLYMERASE SIGMA FACTOR"/>
    <property type="match status" value="1"/>
</dbReference>
<evidence type="ECO:0000313" key="7">
    <source>
        <dbReference type="EMBL" id="HJA06951.1"/>
    </source>
</evidence>
<name>A0A9D2HBC4_9FIRM</name>
<dbReference type="AlphaFoldDB" id="A0A9D2HBC4"/>
<evidence type="ECO:0000256" key="2">
    <source>
        <dbReference type="ARBA" id="ARBA00023015"/>
    </source>
</evidence>
<protein>
    <submittedName>
        <fullName evidence="7">Sigma-70 family RNA polymerase sigma factor</fullName>
    </submittedName>
</protein>
<keyword evidence="4" id="KW-0804">Transcription</keyword>
<dbReference type="Pfam" id="PF04542">
    <property type="entry name" value="Sigma70_r2"/>
    <property type="match status" value="1"/>
</dbReference>
<dbReference type="GO" id="GO:0016987">
    <property type="term" value="F:sigma factor activity"/>
    <property type="evidence" value="ECO:0007669"/>
    <property type="project" value="UniProtKB-KW"/>
</dbReference>
<evidence type="ECO:0000256" key="1">
    <source>
        <dbReference type="ARBA" id="ARBA00010641"/>
    </source>
</evidence>
<reference evidence="7" key="2">
    <citation type="submission" date="2021-04" db="EMBL/GenBank/DDBJ databases">
        <authorList>
            <person name="Gilroy R."/>
        </authorList>
    </citation>
    <scope>NUCLEOTIDE SEQUENCE</scope>
    <source>
        <strain evidence="7">ChiSjej2B20-11307</strain>
    </source>
</reference>
<organism evidence="7 8">
    <name type="scientific">Candidatus Mediterraneibacter pullicola</name>
    <dbReference type="NCBI Taxonomy" id="2838682"/>
    <lineage>
        <taxon>Bacteria</taxon>
        <taxon>Bacillati</taxon>
        <taxon>Bacillota</taxon>
        <taxon>Clostridia</taxon>
        <taxon>Lachnospirales</taxon>
        <taxon>Lachnospiraceae</taxon>
        <taxon>Mediterraneibacter</taxon>
    </lineage>
</organism>
<dbReference type="InterPro" id="IPR013324">
    <property type="entry name" value="RNA_pol_sigma_r3/r4-like"/>
</dbReference>
<dbReference type="InterPro" id="IPR007627">
    <property type="entry name" value="RNA_pol_sigma70_r2"/>
</dbReference>
<comment type="caution">
    <text evidence="7">The sequence shown here is derived from an EMBL/GenBank/DDBJ whole genome shotgun (WGS) entry which is preliminary data.</text>
</comment>
<proteinExistence type="inferred from homology"/>
<keyword evidence="5" id="KW-0175">Coiled coil</keyword>
<keyword evidence="2" id="KW-0805">Transcription regulation</keyword>